<dbReference type="OrthoDB" id="2678531at2"/>
<dbReference type="RefSeq" id="WP_121681951.1">
    <property type="nucleotide sequence ID" value="NZ_RCVZ01000014.1"/>
</dbReference>
<gene>
    <name evidence="2" type="ORF">D9X91_17530</name>
</gene>
<organism evidence="2 3">
    <name type="scientific">Falsibacillus albus</name>
    <dbReference type="NCBI Taxonomy" id="2478915"/>
    <lineage>
        <taxon>Bacteria</taxon>
        <taxon>Bacillati</taxon>
        <taxon>Bacillota</taxon>
        <taxon>Bacilli</taxon>
        <taxon>Bacillales</taxon>
        <taxon>Bacillaceae</taxon>
        <taxon>Falsibacillus</taxon>
    </lineage>
</organism>
<protein>
    <recommendedName>
        <fullName evidence="1">N-acetyltransferase domain-containing protein</fullName>
    </recommendedName>
</protein>
<evidence type="ECO:0000259" key="1">
    <source>
        <dbReference type="PROSITE" id="PS51186"/>
    </source>
</evidence>
<dbReference type="PROSITE" id="PS51186">
    <property type="entry name" value="GNAT"/>
    <property type="match status" value="1"/>
</dbReference>
<dbReference type="Gene3D" id="3.40.630.30">
    <property type="match status" value="1"/>
</dbReference>
<evidence type="ECO:0000313" key="2">
    <source>
        <dbReference type="EMBL" id="RLQ93500.1"/>
    </source>
</evidence>
<evidence type="ECO:0000313" key="3">
    <source>
        <dbReference type="Proteomes" id="UP000276770"/>
    </source>
</evidence>
<reference evidence="2 3" key="1">
    <citation type="submission" date="2018-10" db="EMBL/GenBank/DDBJ databases">
        <title>Falsibacillus sp. genome draft.</title>
        <authorList>
            <person name="Shi S."/>
        </authorList>
    </citation>
    <scope>NUCLEOTIDE SEQUENCE [LARGE SCALE GENOMIC DNA]</scope>
    <source>
        <strain evidence="2 3">GY 10110</strain>
    </source>
</reference>
<dbReference type="AlphaFoldDB" id="A0A3L7JSN4"/>
<dbReference type="EMBL" id="RCVZ01000014">
    <property type="protein sequence ID" value="RLQ93500.1"/>
    <property type="molecule type" value="Genomic_DNA"/>
</dbReference>
<dbReference type="Proteomes" id="UP000276770">
    <property type="component" value="Unassembled WGS sequence"/>
</dbReference>
<dbReference type="GO" id="GO:0016747">
    <property type="term" value="F:acyltransferase activity, transferring groups other than amino-acyl groups"/>
    <property type="evidence" value="ECO:0007669"/>
    <property type="project" value="InterPro"/>
</dbReference>
<proteinExistence type="predicted"/>
<feature type="domain" description="N-acetyltransferase" evidence="1">
    <location>
        <begin position="4"/>
        <end position="148"/>
    </location>
</feature>
<keyword evidence="3" id="KW-1185">Reference proteome</keyword>
<dbReference type="InterPro" id="IPR016181">
    <property type="entry name" value="Acyl_CoA_acyltransferase"/>
</dbReference>
<sequence>MDMNQIRQANKSDEQALIAFLEKAQIGTQGISESIEFFLLIEDVDGNIKGTMGIEPLYPCGLLRSLVVSPEVGQDGLLTLFQQMLKLAKNKELSTLFLATNKMTSVSFFQSLGFSLVDKKDLPEQIGQSTHGNQLLTNESSLFLKLTL</sequence>
<name>A0A3L7JSN4_9BACI</name>
<dbReference type="InterPro" id="IPR000182">
    <property type="entry name" value="GNAT_dom"/>
</dbReference>
<dbReference type="SUPFAM" id="SSF55729">
    <property type="entry name" value="Acyl-CoA N-acyltransferases (Nat)"/>
    <property type="match status" value="1"/>
</dbReference>
<comment type="caution">
    <text evidence="2">The sequence shown here is derived from an EMBL/GenBank/DDBJ whole genome shotgun (WGS) entry which is preliminary data.</text>
</comment>
<accession>A0A3L7JSN4</accession>